<organism evidence="2">
    <name type="scientific">viral metagenome</name>
    <dbReference type="NCBI Taxonomy" id="1070528"/>
    <lineage>
        <taxon>unclassified sequences</taxon>
        <taxon>metagenomes</taxon>
        <taxon>organismal metagenomes</taxon>
    </lineage>
</organism>
<evidence type="ECO:0000313" key="2">
    <source>
        <dbReference type="EMBL" id="QHT22366.1"/>
    </source>
</evidence>
<accession>A0A6C0DZQ0</accession>
<dbReference type="AlphaFoldDB" id="A0A6C0DZQ0"/>
<dbReference type="InterPro" id="IPR011009">
    <property type="entry name" value="Kinase-like_dom_sf"/>
</dbReference>
<protein>
    <recommendedName>
        <fullName evidence="3">Protein kinase domain-containing protein</fullName>
    </recommendedName>
</protein>
<reference evidence="2" key="1">
    <citation type="journal article" date="2020" name="Nature">
        <title>Giant virus diversity and host interactions through global metagenomics.</title>
        <authorList>
            <person name="Schulz F."/>
            <person name="Roux S."/>
            <person name="Paez-Espino D."/>
            <person name="Jungbluth S."/>
            <person name="Walsh D.A."/>
            <person name="Denef V.J."/>
            <person name="McMahon K.D."/>
            <person name="Konstantinidis K.T."/>
            <person name="Eloe-Fadrosh E.A."/>
            <person name="Kyrpides N.C."/>
            <person name="Woyke T."/>
        </authorList>
    </citation>
    <scope>NUCLEOTIDE SEQUENCE</scope>
    <source>
        <strain evidence="2">GVMAG-M-3300023179-111</strain>
    </source>
</reference>
<dbReference type="SUPFAM" id="SSF56112">
    <property type="entry name" value="Protein kinase-like (PK-like)"/>
    <property type="match status" value="1"/>
</dbReference>
<evidence type="ECO:0008006" key="3">
    <source>
        <dbReference type="Google" id="ProtNLM"/>
    </source>
</evidence>
<dbReference type="EMBL" id="MN739709">
    <property type="protein sequence ID" value="QHT22366.1"/>
    <property type="molecule type" value="Genomic_DNA"/>
</dbReference>
<sequence length="439" mass="52585">MDDKVSDVFYDKGSNEIKFKILKVDKEIDLNKLGKNFGQILNIVFDEKTNKPKYTHGGGNIIFYITDKEGQNYVLRHSLSEKLKIEDYRKEITKYYELSEMNIGVKIYYPLKEQVSSYNNKYIIIEYYEKGSVISFFDITFSLTKKEKAIDQIFDLIDKSIANKIYCLDVKFRNFVVKEKDEDVDVKMIDFEKCLLSIDDIIKSSTLTLDNKNLIYKIIILIQVFYSCPIYLQSYYLSKLDIEQIINVYNILYEEDNLKKSLKLFFNLFFYYLKNEFFKLFFTFEVKKLNDLDYGKLNMENETISIRELLRIKIDNTHNFFTEITLPLVHLCLYILFTRIVYLKVNYNNYYDKDTRISKKNKITFNPYFKKNKFIIELFSKFNIYQEDKDSTDDESVDDELCCLISDGKRRKSKKKKNKSIKRKKSKSIKRKKKMILNK</sequence>
<feature type="region of interest" description="Disordered" evidence="1">
    <location>
        <begin position="409"/>
        <end position="439"/>
    </location>
</feature>
<name>A0A6C0DZQ0_9ZZZZ</name>
<proteinExistence type="predicted"/>
<evidence type="ECO:0000256" key="1">
    <source>
        <dbReference type="SAM" id="MobiDB-lite"/>
    </source>
</evidence>